<organism evidence="1 2">
    <name type="scientific">Faecalibaculum rodentium</name>
    <dbReference type="NCBI Taxonomy" id="1702221"/>
    <lineage>
        <taxon>Bacteria</taxon>
        <taxon>Bacillati</taxon>
        <taxon>Bacillota</taxon>
        <taxon>Erysipelotrichia</taxon>
        <taxon>Erysipelotrichales</taxon>
        <taxon>Erysipelotrichaceae</taxon>
        <taxon>Faecalibaculum</taxon>
    </lineage>
</organism>
<dbReference type="RefSeq" id="WP_286076551.1">
    <property type="nucleotide sequence ID" value="NZ_CAOKZT010000004.1"/>
</dbReference>
<keyword evidence="2" id="KW-1185">Reference proteome</keyword>
<sequence length="73" mass="8288">MNMKTMAEELREIPAKKKIITSVEYECRDKGTADEVFSTVTGIVTDHLDELAKITFDRNEADHTCKVEVTQNV</sequence>
<dbReference type="EMBL" id="CP011391">
    <property type="protein sequence ID" value="AMK55275.1"/>
    <property type="molecule type" value="Genomic_DNA"/>
</dbReference>
<name>A0A140DX98_9FIRM</name>
<accession>A0A140DX98</accession>
<evidence type="ECO:0000313" key="1">
    <source>
        <dbReference type="EMBL" id="AMK55275.1"/>
    </source>
</evidence>
<protein>
    <submittedName>
        <fullName evidence="1">Uncharacterized protein</fullName>
    </submittedName>
</protein>
<proteinExistence type="predicted"/>
<dbReference type="AlphaFoldDB" id="A0A140DX98"/>
<reference evidence="1 2" key="1">
    <citation type="journal article" date="2016" name="Gut Pathog.">
        <title>Whole genome sequencing of "Faecalibaculum rodentium" ALO17, isolated from C57BL/6J laboratory mouse feces.</title>
        <authorList>
            <person name="Lim S."/>
            <person name="Chang D.H."/>
            <person name="Ahn S."/>
            <person name="Kim B.C."/>
        </authorList>
    </citation>
    <scope>NUCLEOTIDE SEQUENCE [LARGE SCALE GENOMIC DNA]</scope>
    <source>
        <strain evidence="1 2">Alo17</strain>
    </source>
</reference>
<dbReference type="KEGG" id="fro:AALO17_21410"/>
<dbReference type="Proteomes" id="UP000069771">
    <property type="component" value="Chromosome"/>
</dbReference>
<evidence type="ECO:0000313" key="2">
    <source>
        <dbReference type="Proteomes" id="UP000069771"/>
    </source>
</evidence>
<gene>
    <name evidence="1" type="ORF">AALO17_21410</name>
</gene>
<dbReference type="STRING" id="1702221.AALO17_21410"/>